<evidence type="ECO:0000259" key="2">
    <source>
        <dbReference type="Pfam" id="PF02520"/>
    </source>
</evidence>
<organism evidence="3 4">
    <name type="scientific">Necator americanus</name>
    <name type="common">Human hookworm</name>
    <dbReference type="NCBI Taxonomy" id="51031"/>
    <lineage>
        <taxon>Eukaryota</taxon>
        <taxon>Metazoa</taxon>
        <taxon>Ecdysozoa</taxon>
        <taxon>Nematoda</taxon>
        <taxon>Chromadorea</taxon>
        <taxon>Rhabditida</taxon>
        <taxon>Rhabditina</taxon>
        <taxon>Rhabditomorpha</taxon>
        <taxon>Strongyloidea</taxon>
        <taxon>Ancylostomatidae</taxon>
        <taxon>Bunostominae</taxon>
        <taxon>Necator</taxon>
    </lineage>
</organism>
<proteinExistence type="predicted"/>
<name>A0ABR1BK73_NECAM</name>
<keyword evidence="4" id="KW-1185">Reference proteome</keyword>
<evidence type="ECO:0000313" key="3">
    <source>
        <dbReference type="EMBL" id="KAK6726864.1"/>
    </source>
</evidence>
<reference evidence="3 4" key="1">
    <citation type="submission" date="2023-08" db="EMBL/GenBank/DDBJ databases">
        <title>A Necator americanus chromosomal reference genome.</title>
        <authorList>
            <person name="Ilik V."/>
            <person name="Petrzelkova K.J."/>
            <person name="Pardy F."/>
            <person name="Fuh T."/>
            <person name="Niatou-Singa F.S."/>
            <person name="Gouil Q."/>
            <person name="Baker L."/>
            <person name="Ritchie M.E."/>
            <person name="Jex A.R."/>
            <person name="Gazzola D."/>
            <person name="Li H."/>
            <person name="Toshio Fujiwara R."/>
            <person name="Zhan B."/>
            <person name="Aroian R.V."/>
            <person name="Pafco B."/>
            <person name="Schwarz E.M."/>
        </authorList>
    </citation>
    <scope>NUCLEOTIDE SEQUENCE [LARGE SCALE GENOMIC DNA]</scope>
    <source>
        <strain evidence="3 4">Aroian</strain>
        <tissue evidence="3">Whole animal</tissue>
    </source>
</reference>
<sequence length="199" mass="23171">MKIVLTIIVMVGVGFCHHRGRNCVGKCWNHMKPPPPPPPPPPYLRGLDQQARDEYSAIITNNAMTIAEKNQKIEKWAEKHRILDEVHRFNNHTERMKVEMKRNVARLIMELPQAMYKHSLIMENVHQTTLERHYAIQKLDAEDPQLYRVLKFIIKQFMPRHEENGGVATVAPYFPKNTNGIQGNLWLTKDGFKHLVGYT</sequence>
<feature type="chain" id="PRO_5045318585" description="SXP/RAL-2 family protein Ani s 5-like cation-binding domain-containing protein" evidence="1">
    <location>
        <begin position="17"/>
        <end position="199"/>
    </location>
</feature>
<feature type="domain" description="SXP/RAL-2 family protein Ani s 5-like cation-binding" evidence="2">
    <location>
        <begin position="51"/>
        <end position="157"/>
    </location>
</feature>
<gene>
    <name evidence="3" type="primary">Necator_chrI.g1017</name>
    <name evidence="3" type="ORF">RB195_004893</name>
</gene>
<feature type="signal peptide" evidence="1">
    <location>
        <begin position="1"/>
        <end position="16"/>
    </location>
</feature>
<keyword evidence="1" id="KW-0732">Signal</keyword>
<dbReference type="EMBL" id="JAVFWL010000001">
    <property type="protein sequence ID" value="KAK6726864.1"/>
    <property type="molecule type" value="Genomic_DNA"/>
</dbReference>
<protein>
    <recommendedName>
        <fullName evidence="2">SXP/RAL-2 family protein Ani s 5-like cation-binding domain-containing protein</fullName>
    </recommendedName>
</protein>
<evidence type="ECO:0000313" key="4">
    <source>
        <dbReference type="Proteomes" id="UP001303046"/>
    </source>
</evidence>
<accession>A0ABR1BK73</accession>
<dbReference type="Pfam" id="PF02520">
    <property type="entry name" value="ANIS5_cation-bd"/>
    <property type="match status" value="1"/>
</dbReference>
<dbReference type="SUPFAM" id="SSF101447">
    <property type="entry name" value="Formin homology 2 domain (FH2 domain)"/>
    <property type="match status" value="1"/>
</dbReference>
<comment type="caution">
    <text evidence="3">The sequence shown here is derived from an EMBL/GenBank/DDBJ whole genome shotgun (WGS) entry which is preliminary data.</text>
</comment>
<evidence type="ECO:0000256" key="1">
    <source>
        <dbReference type="SAM" id="SignalP"/>
    </source>
</evidence>
<dbReference type="InterPro" id="IPR003677">
    <property type="entry name" value="ANIS5_cation-bd"/>
</dbReference>
<dbReference type="Proteomes" id="UP001303046">
    <property type="component" value="Unassembled WGS sequence"/>
</dbReference>
<dbReference type="InterPro" id="IPR052823">
    <property type="entry name" value="SXP/RAL-2_related"/>
</dbReference>
<dbReference type="PANTHER" id="PTHR21593">
    <property type="entry name" value="PRION-LIKE- Q/N-RICH -DOMAIN-BEARING PROTEIN PROTEIN"/>
    <property type="match status" value="1"/>
</dbReference>
<dbReference type="PANTHER" id="PTHR21593:SF36">
    <property type="entry name" value="DUF148 DOMAIN-CONTAINING PROTEIN-RELATED"/>
    <property type="match status" value="1"/>
</dbReference>